<protein>
    <submittedName>
        <fullName evidence="3">Uncharacterized protein</fullName>
    </submittedName>
</protein>
<gene>
    <name evidence="3" type="ORF">SAMN05216195_118163</name>
</gene>
<dbReference type="RefSeq" id="WP_143086975.1">
    <property type="nucleotide sequence ID" value="NZ_QQAU01000018.1"/>
</dbReference>
<feature type="signal peptide" evidence="2">
    <location>
        <begin position="1"/>
        <end position="19"/>
    </location>
</feature>
<name>A0A1H9XUX0_9PSEU</name>
<feature type="chain" id="PRO_5039104929" evidence="2">
    <location>
        <begin position="20"/>
        <end position="207"/>
    </location>
</feature>
<reference evidence="4" key="1">
    <citation type="submission" date="2016-10" db="EMBL/GenBank/DDBJ databases">
        <authorList>
            <person name="Varghese N."/>
            <person name="Submissions S."/>
        </authorList>
    </citation>
    <scope>NUCLEOTIDE SEQUENCE [LARGE SCALE GENOMIC DNA]</scope>
    <source>
        <strain evidence="4">CGMCC 4.578</strain>
    </source>
</reference>
<dbReference type="OrthoDB" id="3695075at2"/>
<organism evidence="3 4">
    <name type="scientific">Lentzea flaviverrucosa</name>
    <dbReference type="NCBI Taxonomy" id="200379"/>
    <lineage>
        <taxon>Bacteria</taxon>
        <taxon>Bacillati</taxon>
        <taxon>Actinomycetota</taxon>
        <taxon>Actinomycetes</taxon>
        <taxon>Pseudonocardiales</taxon>
        <taxon>Pseudonocardiaceae</taxon>
        <taxon>Lentzea</taxon>
    </lineage>
</organism>
<dbReference type="PROSITE" id="PS51257">
    <property type="entry name" value="PROKAR_LIPOPROTEIN"/>
    <property type="match status" value="1"/>
</dbReference>
<feature type="region of interest" description="Disordered" evidence="1">
    <location>
        <begin position="24"/>
        <end position="50"/>
    </location>
</feature>
<keyword evidence="4" id="KW-1185">Reference proteome</keyword>
<evidence type="ECO:0000256" key="1">
    <source>
        <dbReference type="SAM" id="MobiDB-lite"/>
    </source>
</evidence>
<proteinExistence type="predicted"/>
<dbReference type="EMBL" id="FOFT01000018">
    <property type="protein sequence ID" value="SES49972.1"/>
    <property type="molecule type" value="Genomic_DNA"/>
</dbReference>
<sequence>MKNSIKAAFVTAIAAAGIAACTSAPTPEQNSAPVTPIPTTSTSTSTSSIAPPPVQVVTEVVTATVTAPPQAIAKVDNRLGYGGLKLGMSLEEARAAGLTDLTWDKAVGDNCVVDRHVAISKANGVERITLPADARTSKGIGVGSTFGEVQRAYPSASEYRSGWSAKVADNAYYHFIGSFDLARFGDADKIQRVKLVAGVVNCSMADL</sequence>
<evidence type="ECO:0000313" key="3">
    <source>
        <dbReference type="EMBL" id="SES49972.1"/>
    </source>
</evidence>
<dbReference type="Proteomes" id="UP000199028">
    <property type="component" value="Unassembled WGS sequence"/>
</dbReference>
<evidence type="ECO:0000313" key="4">
    <source>
        <dbReference type="Proteomes" id="UP000199028"/>
    </source>
</evidence>
<keyword evidence="2" id="KW-0732">Signal</keyword>
<accession>A0A1H9XUX0</accession>
<evidence type="ECO:0000256" key="2">
    <source>
        <dbReference type="SAM" id="SignalP"/>
    </source>
</evidence>
<dbReference type="AlphaFoldDB" id="A0A1H9XUX0"/>